<evidence type="ECO:0000256" key="10">
    <source>
        <dbReference type="SAM" id="MobiDB-lite"/>
    </source>
</evidence>
<dbReference type="GO" id="GO:0015217">
    <property type="term" value="F:ADP transmembrane transporter activity"/>
    <property type="evidence" value="ECO:0007669"/>
    <property type="project" value="TreeGrafter"/>
</dbReference>
<keyword evidence="7 8" id="KW-0472">Membrane</keyword>
<feature type="transmembrane region" description="Helical" evidence="11">
    <location>
        <begin position="77"/>
        <end position="95"/>
    </location>
</feature>
<dbReference type="STRING" id="139420.A0A371D4V7"/>
<keyword evidence="5" id="KW-0677">Repeat</keyword>
<evidence type="ECO:0000256" key="1">
    <source>
        <dbReference type="ARBA" id="ARBA00004141"/>
    </source>
</evidence>
<evidence type="ECO:0000256" key="6">
    <source>
        <dbReference type="ARBA" id="ARBA00022989"/>
    </source>
</evidence>
<comment type="subcellular location">
    <subcellularLocation>
        <location evidence="1">Membrane</location>
        <topology evidence="1">Multi-pass membrane protein</topology>
    </subcellularLocation>
</comment>
<dbReference type="EMBL" id="KZ857418">
    <property type="protein sequence ID" value="RDX47565.1"/>
    <property type="molecule type" value="Genomic_DNA"/>
</dbReference>
<dbReference type="Proteomes" id="UP000256964">
    <property type="component" value="Unassembled WGS sequence"/>
</dbReference>
<name>A0A371D4V7_9APHY</name>
<dbReference type="Gene3D" id="1.50.40.10">
    <property type="entry name" value="Mitochondrial carrier domain"/>
    <property type="match status" value="1"/>
</dbReference>
<evidence type="ECO:0000256" key="3">
    <source>
        <dbReference type="ARBA" id="ARBA00022448"/>
    </source>
</evidence>
<dbReference type="InterPro" id="IPR052217">
    <property type="entry name" value="Mito/Peroxisomal_Carrier"/>
</dbReference>
<sequence length="342" mass="36314">MTSALPPLVQACSGALGSAAANAVSYPLDLVATKLQTTTSRRLRGLHGTMLLLKHIVDTEGLAGLYDGLGADTASTIVSNFLYFYFYTLLHAIVARRRGSTNTSLLQTLKHSLTAPTKPVLLGVPTELAVGFIAGVASRAVSTPLSVVTVRLQTEGGDDDDDGEAHPATASDKAAAPLASQRSTAGQGFFDVVRRIYAQEGLAGFWAGFQPTLPLCFTPALTLLLFQLLSRLHIPWKAPRARQSAISAFLSGASANALAVTILYPLLLAKVRVQAARSRRDAKGSATSVTDVWASALRAEGWGGLYQALGVQILKGFVNQGVTMLVKQRIERGVVRLYTRGR</sequence>
<feature type="region of interest" description="Disordered" evidence="10">
    <location>
        <begin position="155"/>
        <end position="179"/>
    </location>
</feature>
<keyword evidence="3 9" id="KW-0813">Transport</keyword>
<evidence type="ECO:0000256" key="11">
    <source>
        <dbReference type="SAM" id="Phobius"/>
    </source>
</evidence>
<dbReference type="PANTHER" id="PTHR45939:SF2">
    <property type="entry name" value="CARRIER PROTEIN, PUTATIVE (AFU_ORTHOLOGUE AFUA_2G13870)-RELATED"/>
    <property type="match status" value="1"/>
</dbReference>
<feature type="transmembrane region" description="Helical" evidence="11">
    <location>
        <begin position="246"/>
        <end position="269"/>
    </location>
</feature>
<evidence type="ECO:0000256" key="4">
    <source>
        <dbReference type="ARBA" id="ARBA00022692"/>
    </source>
</evidence>
<dbReference type="GO" id="GO:0016020">
    <property type="term" value="C:membrane"/>
    <property type="evidence" value="ECO:0007669"/>
    <property type="project" value="UniProtKB-SubCell"/>
</dbReference>
<dbReference type="SUPFAM" id="SSF103506">
    <property type="entry name" value="Mitochondrial carrier"/>
    <property type="match status" value="1"/>
</dbReference>
<protein>
    <submittedName>
        <fullName evidence="12">Mitochondrial carrier</fullName>
    </submittedName>
</protein>
<evidence type="ECO:0000256" key="2">
    <source>
        <dbReference type="ARBA" id="ARBA00006375"/>
    </source>
</evidence>
<dbReference type="InterPro" id="IPR018108">
    <property type="entry name" value="MCP_transmembrane"/>
</dbReference>
<dbReference type="PROSITE" id="PS50920">
    <property type="entry name" value="SOLCAR"/>
    <property type="match status" value="3"/>
</dbReference>
<feature type="transmembrane region" description="Helical" evidence="11">
    <location>
        <begin position="203"/>
        <end position="226"/>
    </location>
</feature>
<keyword evidence="4 8" id="KW-0812">Transmembrane</keyword>
<dbReference type="Pfam" id="PF00153">
    <property type="entry name" value="Mito_carr"/>
    <property type="match status" value="3"/>
</dbReference>
<keyword evidence="13" id="KW-1185">Reference proteome</keyword>
<feature type="repeat" description="Solcar" evidence="8">
    <location>
        <begin position="122"/>
        <end position="232"/>
    </location>
</feature>
<dbReference type="InterPro" id="IPR023395">
    <property type="entry name" value="MCP_dom_sf"/>
</dbReference>
<organism evidence="12 13">
    <name type="scientific">Lentinus brumalis</name>
    <dbReference type="NCBI Taxonomy" id="2498619"/>
    <lineage>
        <taxon>Eukaryota</taxon>
        <taxon>Fungi</taxon>
        <taxon>Dikarya</taxon>
        <taxon>Basidiomycota</taxon>
        <taxon>Agaricomycotina</taxon>
        <taxon>Agaricomycetes</taxon>
        <taxon>Polyporales</taxon>
        <taxon>Polyporaceae</taxon>
        <taxon>Lentinus</taxon>
    </lineage>
</organism>
<accession>A0A371D4V7</accession>
<dbReference type="PANTHER" id="PTHR45939">
    <property type="entry name" value="PEROXISOMAL MEMBRANE PROTEIN PMP34-RELATED"/>
    <property type="match status" value="1"/>
</dbReference>
<evidence type="ECO:0000256" key="9">
    <source>
        <dbReference type="RuleBase" id="RU000488"/>
    </source>
</evidence>
<evidence type="ECO:0000313" key="12">
    <source>
        <dbReference type="EMBL" id="RDX47565.1"/>
    </source>
</evidence>
<evidence type="ECO:0000256" key="8">
    <source>
        <dbReference type="PROSITE-ProRule" id="PRU00282"/>
    </source>
</evidence>
<gene>
    <name evidence="12" type="ORF">OH76DRAFT_1354050</name>
</gene>
<reference evidence="12 13" key="1">
    <citation type="journal article" date="2018" name="Biotechnol. Biofuels">
        <title>Integrative visual omics of the white-rot fungus Polyporus brumalis exposes the biotechnological potential of its oxidative enzymes for delignifying raw plant biomass.</title>
        <authorList>
            <person name="Miyauchi S."/>
            <person name="Rancon A."/>
            <person name="Drula E."/>
            <person name="Hage H."/>
            <person name="Chaduli D."/>
            <person name="Favel A."/>
            <person name="Grisel S."/>
            <person name="Henrissat B."/>
            <person name="Herpoel-Gimbert I."/>
            <person name="Ruiz-Duenas F.J."/>
            <person name="Chevret D."/>
            <person name="Hainaut M."/>
            <person name="Lin J."/>
            <person name="Wang M."/>
            <person name="Pangilinan J."/>
            <person name="Lipzen A."/>
            <person name="Lesage-Meessen L."/>
            <person name="Navarro D."/>
            <person name="Riley R."/>
            <person name="Grigoriev I.V."/>
            <person name="Zhou S."/>
            <person name="Raouche S."/>
            <person name="Rosso M.N."/>
        </authorList>
    </citation>
    <scope>NUCLEOTIDE SEQUENCE [LARGE SCALE GENOMIC DNA]</scope>
    <source>
        <strain evidence="12 13">BRFM 1820</strain>
    </source>
</reference>
<evidence type="ECO:0000256" key="7">
    <source>
        <dbReference type="ARBA" id="ARBA00023136"/>
    </source>
</evidence>
<evidence type="ECO:0000313" key="13">
    <source>
        <dbReference type="Proteomes" id="UP000256964"/>
    </source>
</evidence>
<proteinExistence type="inferred from homology"/>
<keyword evidence="6 11" id="KW-1133">Transmembrane helix</keyword>
<dbReference type="OrthoDB" id="18574at2759"/>
<comment type="similarity">
    <text evidence="2 9">Belongs to the mitochondrial carrier (TC 2.A.29) family.</text>
</comment>
<evidence type="ECO:0000256" key="5">
    <source>
        <dbReference type="ARBA" id="ARBA00022737"/>
    </source>
</evidence>
<dbReference type="AlphaFoldDB" id="A0A371D4V7"/>
<feature type="repeat" description="Solcar" evidence="8">
    <location>
        <begin position="243"/>
        <end position="333"/>
    </location>
</feature>
<feature type="repeat" description="Solcar" evidence="8">
    <location>
        <begin position="5"/>
        <end position="93"/>
    </location>
</feature>